<dbReference type="PANTHER" id="PTHR42973:SF39">
    <property type="entry name" value="FAD-BINDING PCMH-TYPE DOMAIN-CONTAINING PROTEIN"/>
    <property type="match status" value="1"/>
</dbReference>
<evidence type="ECO:0000259" key="6">
    <source>
        <dbReference type="PROSITE" id="PS51387"/>
    </source>
</evidence>
<dbReference type="OrthoDB" id="415825at2759"/>
<reference evidence="7" key="1">
    <citation type="journal article" date="2020" name="Stud. Mycol.">
        <title>101 Dothideomycetes genomes: a test case for predicting lifestyles and emergence of pathogens.</title>
        <authorList>
            <person name="Haridas S."/>
            <person name="Albert R."/>
            <person name="Binder M."/>
            <person name="Bloem J."/>
            <person name="Labutti K."/>
            <person name="Salamov A."/>
            <person name="Andreopoulos B."/>
            <person name="Baker S."/>
            <person name="Barry K."/>
            <person name="Bills G."/>
            <person name="Bluhm B."/>
            <person name="Cannon C."/>
            <person name="Castanera R."/>
            <person name="Culley D."/>
            <person name="Daum C."/>
            <person name="Ezra D."/>
            <person name="Gonzalez J."/>
            <person name="Henrissat B."/>
            <person name="Kuo A."/>
            <person name="Liang C."/>
            <person name="Lipzen A."/>
            <person name="Lutzoni F."/>
            <person name="Magnuson J."/>
            <person name="Mondo S."/>
            <person name="Nolan M."/>
            <person name="Ohm R."/>
            <person name="Pangilinan J."/>
            <person name="Park H.-J."/>
            <person name="Ramirez L."/>
            <person name="Alfaro M."/>
            <person name="Sun H."/>
            <person name="Tritt A."/>
            <person name="Yoshinaga Y."/>
            <person name="Zwiers L.-H."/>
            <person name="Turgeon B."/>
            <person name="Goodwin S."/>
            <person name="Spatafora J."/>
            <person name="Crous P."/>
            <person name="Grigoriev I."/>
        </authorList>
    </citation>
    <scope>NUCLEOTIDE SEQUENCE</scope>
    <source>
        <strain evidence="7">CBS 175.79</strain>
    </source>
</reference>
<dbReference type="InterPro" id="IPR016169">
    <property type="entry name" value="FAD-bd_PCMH_sub2"/>
</dbReference>
<keyword evidence="8" id="KW-1185">Reference proteome</keyword>
<dbReference type="InterPro" id="IPR050416">
    <property type="entry name" value="FAD-linked_Oxidoreductase"/>
</dbReference>
<proteinExistence type="inferred from homology"/>
<evidence type="ECO:0000256" key="2">
    <source>
        <dbReference type="ARBA" id="ARBA00005466"/>
    </source>
</evidence>
<dbReference type="EMBL" id="ML978066">
    <property type="protein sequence ID" value="KAF2021670.1"/>
    <property type="molecule type" value="Genomic_DNA"/>
</dbReference>
<dbReference type="Gene3D" id="3.40.462.20">
    <property type="match status" value="1"/>
</dbReference>
<protein>
    <submittedName>
        <fullName evidence="7">FAD-binding domain-containing protein</fullName>
    </submittedName>
</protein>
<keyword evidence="5" id="KW-0560">Oxidoreductase</keyword>
<dbReference type="Pfam" id="PF01565">
    <property type="entry name" value="FAD_binding_4"/>
    <property type="match status" value="1"/>
</dbReference>
<dbReference type="PANTHER" id="PTHR42973">
    <property type="entry name" value="BINDING OXIDOREDUCTASE, PUTATIVE (AFU_ORTHOLOGUE AFUA_1G17690)-RELATED"/>
    <property type="match status" value="1"/>
</dbReference>
<dbReference type="Gene3D" id="3.30.43.10">
    <property type="entry name" value="Uridine Diphospho-n-acetylenolpyruvylglucosamine Reductase, domain 2"/>
    <property type="match status" value="1"/>
</dbReference>
<dbReference type="InterPro" id="IPR016167">
    <property type="entry name" value="FAD-bd_PCMH_sub1"/>
</dbReference>
<dbReference type="PROSITE" id="PS51387">
    <property type="entry name" value="FAD_PCMH"/>
    <property type="match status" value="1"/>
</dbReference>
<name>A0A6A5YA43_9PLEO</name>
<dbReference type="InterPro" id="IPR006094">
    <property type="entry name" value="Oxid_FAD_bind_N"/>
</dbReference>
<evidence type="ECO:0000256" key="4">
    <source>
        <dbReference type="ARBA" id="ARBA00022827"/>
    </source>
</evidence>
<dbReference type="Proteomes" id="UP000799778">
    <property type="component" value="Unassembled WGS sequence"/>
</dbReference>
<evidence type="ECO:0000256" key="1">
    <source>
        <dbReference type="ARBA" id="ARBA00001974"/>
    </source>
</evidence>
<gene>
    <name evidence="7" type="ORF">BU24DRAFT_430260</name>
</gene>
<comment type="similarity">
    <text evidence="2">Belongs to the oxygen-dependent FAD-linked oxidoreductase family.</text>
</comment>
<dbReference type="RefSeq" id="XP_033390009.1">
    <property type="nucleotide sequence ID" value="XM_033529801.1"/>
</dbReference>
<evidence type="ECO:0000256" key="5">
    <source>
        <dbReference type="ARBA" id="ARBA00023002"/>
    </source>
</evidence>
<comment type="cofactor">
    <cofactor evidence="1">
        <name>FAD</name>
        <dbReference type="ChEBI" id="CHEBI:57692"/>
    </cofactor>
</comment>
<dbReference type="Gene3D" id="3.30.465.10">
    <property type="match status" value="1"/>
</dbReference>
<accession>A0A6A5YA43</accession>
<dbReference type="SUPFAM" id="SSF56176">
    <property type="entry name" value="FAD-binding/transporter-associated domain-like"/>
    <property type="match status" value="1"/>
</dbReference>
<dbReference type="InterPro" id="IPR012951">
    <property type="entry name" value="BBE"/>
</dbReference>
<evidence type="ECO:0000313" key="7">
    <source>
        <dbReference type="EMBL" id="KAF2021670.1"/>
    </source>
</evidence>
<sequence length="487" mass="52116">MVGTVSDVYETLRQQLRGSGVEVLIPDSEGYEASIKRWSDHCEKRAACVVRVSGPQDVSRTLQFAKANGIPFVVRGGGHSTSGSASIEDGLVIDLSKLRKVTVDPEARTIRAEGGTNWEDVDVEAAKYGLATVGGTVNHTGVGGLTLGGGYGYLSGKYGLTIDNLLGVEIVLPSGEFVTASRTQHADLFWAIRGAGQHFGVTTCFILQGHPQPNPVYSGLLLFTPDKLSQVVDFVNKFDTANDGNQAIAWGFSDAPPPVSGPVVLAHIFHNGTQEEGEAFFADLLALEPIANDAASIPYERVNSQLNDTAKWGGRKVFGGGAFKLPIDAGFVAALRGEFMDFVAAHDGMRESLMLFETIPWQKIAEVGNADTAFSNRGEYYNVATVLKWHDPKLDDEVLAFSRGLLKKASAGVAVPPNTDGSAASKDVHQSQEGVGLYGNYAEADVPAEAIYGGNVKRLQELKSKYDPDNLFDRGTRLAARPVNVVN</sequence>
<dbReference type="InterPro" id="IPR036318">
    <property type="entry name" value="FAD-bd_PCMH-like_sf"/>
</dbReference>
<feature type="domain" description="FAD-binding PCMH-type" evidence="6">
    <location>
        <begin position="42"/>
        <end position="212"/>
    </location>
</feature>
<dbReference type="GeneID" id="54287198"/>
<evidence type="ECO:0000313" key="8">
    <source>
        <dbReference type="Proteomes" id="UP000799778"/>
    </source>
</evidence>
<dbReference type="GO" id="GO:0016491">
    <property type="term" value="F:oxidoreductase activity"/>
    <property type="evidence" value="ECO:0007669"/>
    <property type="project" value="UniProtKB-KW"/>
</dbReference>
<keyword evidence="4" id="KW-0274">FAD</keyword>
<dbReference type="AlphaFoldDB" id="A0A6A5YA43"/>
<dbReference type="InterPro" id="IPR016166">
    <property type="entry name" value="FAD-bd_PCMH"/>
</dbReference>
<evidence type="ECO:0000256" key="3">
    <source>
        <dbReference type="ARBA" id="ARBA00022630"/>
    </source>
</evidence>
<organism evidence="7 8">
    <name type="scientific">Aaosphaeria arxii CBS 175.79</name>
    <dbReference type="NCBI Taxonomy" id="1450172"/>
    <lineage>
        <taxon>Eukaryota</taxon>
        <taxon>Fungi</taxon>
        <taxon>Dikarya</taxon>
        <taxon>Ascomycota</taxon>
        <taxon>Pezizomycotina</taxon>
        <taxon>Dothideomycetes</taxon>
        <taxon>Pleosporomycetidae</taxon>
        <taxon>Pleosporales</taxon>
        <taxon>Pleosporales incertae sedis</taxon>
        <taxon>Aaosphaeria</taxon>
    </lineage>
</organism>
<dbReference type="GO" id="GO:0071949">
    <property type="term" value="F:FAD binding"/>
    <property type="evidence" value="ECO:0007669"/>
    <property type="project" value="InterPro"/>
</dbReference>
<keyword evidence="3" id="KW-0285">Flavoprotein</keyword>
<dbReference type="Pfam" id="PF08031">
    <property type="entry name" value="BBE"/>
    <property type="match status" value="1"/>
</dbReference>